<sequence>MSLTSEGSRMEMADTPLATTHRLKKNNGLSDPSECLVEEVHEDSTENIFEKCRSIEHQNDSEDIIEGSESDIKHSLDLELGTNFNRYSARRKQLLVLISALACFLSPMSTIAVLPAVSTISAQFHTTGNVINISNAVYCVVMAMSPCFAQPISDFYGRRVVFLICLVFFSVSSVLVGLSVNLEMFFVFRALMGLFGTAFYSVGAQIIGDIYEPKERGNAMGWILTGSQVGPSLGPVLGGAIISAGGTYWRVIFYMLAGLGAINLVMAAVFLPETSVETRMQAVIRESGTDRKFLNIFKYGSFNPWSVVVSLTYPSLSLAGVVAVGLSFSMYVMLTPIRYVVDPRFNLTSPIYGSLFYLAPGSGYLFGTFFGGKLSDAFVKKWIKKRNGRRIPEDRLRAVIIPLGFVYPISNLIYGWTLETEKGGMVVPIIFMFIGGVAQTCTFPALNTYCVDSMPQLKGTAVGGNYFIRFIASAVASAVALVCIQNIGVGWTSTICSFGLWLAFASVLILVKYGEKLREKYS</sequence>
<protein>
    <submittedName>
        <fullName evidence="8">Dtr1p</fullName>
    </submittedName>
</protein>
<dbReference type="EMBL" id="CP014501">
    <property type="protein sequence ID" value="ANB13501.1"/>
    <property type="molecule type" value="Genomic_DNA"/>
</dbReference>
<dbReference type="GeneID" id="30033636"/>
<dbReference type="RefSeq" id="XP_018735978.1">
    <property type="nucleotide sequence ID" value="XM_018878701.1"/>
</dbReference>
<dbReference type="GO" id="GO:0022857">
    <property type="term" value="F:transmembrane transporter activity"/>
    <property type="evidence" value="ECO:0007669"/>
    <property type="project" value="InterPro"/>
</dbReference>
<dbReference type="Proteomes" id="UP000189580">
    <property type="component" value="Chromosome a"/>
</dbReference>
<dbReference type="PROSITE" id="PS50850">
    <property type="entry name" value="MFS"/>
    <property type="match status" value="1"/>
</dbReference>
<feature type="transmembrane region" description="Helical" evidence="6">
    <location>
        <begin position="129"/>
        <end position="148"/>
    </location>
</feature>
<keyword evidence="9" id="KW-1185">Reference proteome</keyword>
<feature type="transmembrane region" description="Helical" evidence="6">
    <location>
        <begin position="396"/>
        <end position="414"/>
    </location>
</feature>
<dbReference type="InterPro" id="IPR011701">
    <property type="entry name" value="MFS"/>
</dbReference>
<feature type="transmembrane region" description="Helical" evidence="6">
    <location>
        <begin position="94"/>
        <end position="117"/>
    </location>
</feature>
<dbReference type="AlphaFoldDB" id="A0A167E0H2"/>
<dbReference type="Gene3D" id="1.20.1250.20">
    <property type="entry name" value="MFS general substrate transporter like domains"/>
    <property type="match status" value="1"/>
</dbReference>
<keyword evidence="2 6" id="KW-0812">Transmembrane</keyword>
<evidence type="ECO:0000256" key="2">
    <source>
        <dbReference type="ARBA" id="ARBA00022692"/>
    </source>
</evidence>
<dbReference type="PANTHER" id="PTHR23502:SF64">
    <property type="entry name" value="TRANSPORTER, PUTATIVE (AFU_ORTHOLOGUE AFUA_3G11760)-RELATED"/>
    <property type="match status" value="1"/>
</dbReference>
<evidence type="ECO:0000256" key="3">
    <source>
        <dbReference type="ARBA" id="ARBA00022989"/>
    </source>
</evidence>
<feature type="transmembrane region" description="Helical" evidence="6">
    <location>
        <begin position="186"/>
        <end position="207"/>
    </location>
</feature>
<evidence type="ECO:0000256" key="5">
    <source>
        <dbReference type="SAM" id="MobiDB-lite"/>
    </source>
</evidence>
<evidence type="ECO:0000313" key="8">
    <source>
        <dbReference type="EMBL" id="ANB13501.1"/>
    </source>
</evidence>
<feature type="region of interest" description="Disordered" evidence="5">
    <location>
        <begin position="1"/>
        <end position="28"/>
    </location>
</feature>
<comment type="subcellular location">
    <subcellularLocation>
        <location evidence="1">Membrane</location>
        <topology evidence="1">Multi-pass membrane protein</topology>
    </subcellularLocation>
</comment>
<feature type="transmembrane region" description="Helical" evidence="6">
    <location>
        <begin position="219"/>
        <end position="242"/>
    </location>
</feature>
<organism evidence="8 9">
    <name type="scientific">Sugiyamaella lignohabitans</name>
    <dbReference type="NCBI Taxonomy" id="796027"/>
    <lineage>
        <taxon>Eukaryota</taxon>
        <taxon>Fungi</taxon>
        <taxon>Dikarya</taxon>
        <taxon>Ascomycota</taxon>
        <taxon>Saccharomycotina</taxon>
        <taxon>Dipodascomycetes</taxon>
        <taxon>Dipodascales</taxon>
        <taxon>Trichomonascaceae</taxon>
        <taxon>Sugiyamaella</taxon>
    </lineage>
</organism>
<dbReference type="OrthoDB" id="3066029at2759"/>
<dbReference type="Pfam" id="PF07690">
    <property type="entry name" value="MFS_1"/>
    <property type="match status" value="1"/>
</dbReference>
<feature type="transmembrane region" description="Helical" evidence="6">
    <location>
        <begin position="354"/>
        <end position="375"/>
    </location>
</feature>
<dbReference type="SUPFAM" id="SSF103473">
    <property type="entry name" value="MFS general substrate transporter"/>
    <property type="match status" value="1"/>
</dbReference>
<feature type="transmembrane region" description="Helical" evidence="6">
    <location>
        <begin position="307"/>
        <end position="334"/>
    </location>
</feature>
<dbReference type="InterPro" id="IPR036259">
    <property type="entry name" value="MFS_trans_sf"/>
</dbReference>
<accession>A0A167E0H2</accession>
<reference evidence="8 9" key="1">
    <citation type="submission" date="2016-02" db="EMBL/GenBank/DDBJ databases">
        <title>Complete genome sequence and transcriptome regulation of the pentose utilising yeast Sugiyamaella lignohabitans.</title>
        <authorList>
            <person name="Bellasio M."/>
            <person name="Peymann A."/>
            <person name="Valli M."/>
            <person name="Sipitzky M."/>
            <person name="Graf A."/>
            <person name="Sauer M."/>
            <person name="Marx H."/>
            <person name="Mattanovich D."/>
        </authorList>
    </citation>
    <scope>NUCLEOTIDE SEQUENCE [LARGE SCALE GENOMIC DNA]</scope>
    <source>
        <strain evidence="8 9">CBS 10342</strain>
    </source>
</reference>
<evidence type="ECO:0000256" key="4">
    <source>
        <dbReference type="ARBA" id="ARBA00023136"/>
    </source>
</evidence>
<evidence type="ECO:0000256" key="1">
    <source>
        <dbReference type="ARBA" id="ARBA00004141"/>
    </source>
</evidence>
<feature type="transmembrane region" description="Helical" evidence="6">
    <location>
        <begin position="466"/>
        <end position="484"/>
    </location>
</feature>
<name>A0A167E0H2_9ASCO</name>
<dbReference type="InterPro" id="IPR020846">
    <property type="entry name" value="MFS_dom"/>
</dbReference>
<feature type="domain" description="Major facilitator superfamily (MFS) profile" evidence="7">
    <location>
        <begin position="95"/>
        <end position="520"/>
    </location>
</feature>
<feature type="transmembrane region" description="Helical" evidence="6">
    <location>
        <begin position="490"/>
        <end position="511"/>
    </location>
</feature>
<keyword evidence="3 6" id="KW-1133">Transmembrane helix</keyword>
<keyword evidence="4 6" id="KW-0472">Membrane</keyword>
<gene>
    <name evidence="8" type="primary">DTR1</name>
    <name evidence="8" type="ORF">AWJ20_1795</name>
</gene>
<feature type="transmembrane region" description="Helical" evidence="6">
    <location>
        <begin position="248"/>
        <end position="271"/>
    </location>
</feature>
<dbReference type="PANTHER" id="PTHR23502">
    <property type="entry name" value="MAJOR FACILITATOR SUPERFAMILY"/>
    <property type="match status" value="1"/>
</dbReference>
<evidence type="ECO:0000259" key="7">
    <source>
        <dbReference type="PROSITE" id="PS50850"/>
    </source>
</evidence>
<evidence type="ECO:0000313" key="9">
    <source>
        <dbReference type="Proteomes" id="UP000189580"/>
    </source>
</evidence>
<feature type="transmembrane region" description="Helical" evidence="6">
    <location>
        <begin position="426"/>
        <end position="446"/>
    </location>
</feature>
<proteinExistence type="predicted"/>
<dbReference type="GO" id="GO:0005886">
    <property type="term" value="C:plasma membrane"/>
    <property type="evidence" value="ECO:0007669"/>
    <property type="project" value="TreeGrafter"/>
</dbReference>
<dbReference type="KEGG" id="slb:AWJ20_1795"/>
<evidence type="ECO:0000256" key="6">
    <source>
        <dbReference type="SAM" id="Phobius"/>
    </source>
</evidence>
<feature type="transmembrane region" description="Helical" evidence="6">
    <location>
        <begin position="160"/>
        <end position="180"/>
    </location>
</feature>